<evidence type="ECO:0000256" key="2">
    <source>
        <dbReference type="SAM" id="Phobius"/>
    </source>
</evidence>
<feature type="transmembrane region" description="Helical" evidence="2">
    <location>
        <begin position="374"/>
        <end position="399"/>
    </location>
</feature>
<evidence type="ECO:0000256" key="1">
    <source>
        <dbReference type="SAM" id="MobiDB-lite"/>
    </source>
</evidence>
<accession>A0AAE9YDG1</accession>
<organism evidence="3 4">
    <name type="scientific">Iamia majanohamensis</name>
    <dbReference type="NCBI Taxonomy" id="467976"/>
    <lineage>
        <taxon>Bacteria</taxon>
        <taxon>Bacillati</taxon>
        <taxon>Actinomycetota</taxon>
        <taxon>Acidimicrobiia</taxon>
        <taxon>Acidimicrobiales</taxon>
        <taxon>Iamiaceae</taxon>
        <taxon>Iamia</taxon>
    </lineage>
</organism>
<feature type="compositionally biased region" description="Basic residues" evidence="1">
    <location>
        <begin position="104"/>
        <end position="114"/>
    </location>
</feature>
<dbReference type="InterPro" id="IPR016155">
    <property type="entry name" value="Mopterin_synth/thiamin_S_b"/>
</dbReference>
<gene>
    <name evidence="3" type="ORF">PO878_19940</name>
</gene>
<feature type="transmembrane region" description="Helical" evidence="2">
    <location>
        <begin position="261"/>
        <end position="281"/>
    </location>
</feature>
<dbReference type="EMBL" id="CP116942">
    <property type="protein sequence ID" value="WCO66767.1"/>
    <property type="molecule type" value="Genomic_DNA"/>
</dbReference>
<keyword evidence="2" id="KW-0472">Membrane</keyword>
<feature type="transmembrane region" description="Helical" evidence="2">
    <location>
        <begin position="411"/>
        <end position="429"/>
    </location>
</feature>
<feature type="transmembrane region" description="Helical" evidence="2">
    <location>
        <begin position="238"/>
        <end position="255"/>
    </location>
</feature>
<dbReference type="KEGG" id="ima:PO878_19940"/>
<evidence type="ECO:0000313" key="4">
    <source>
        <dbReference type="Proteomes" id="UP001216390"/>
    </source>
</evidence>
<feature type="region of interest" description="Disordered" evidence="1">
    <location>
        <begin position="56"/>
        <end position="171"/>
    </location>
</feature>
<dbReference type="InterPro" id="IPR003749">
    <property type="entry name" value="ThiS/MoaD-like"/>
</dbReference>
<keyword evidence="4" id="KW-1185">Reference proteome</keyword>
<dbReference type="InterPro" id="IPR012675">
    <property type="entry name" value="Beta-grasp_dom_sf"/>
</dbReference>
<sequence length="431" mass="43285">MAVLRLFAAAREAAGTASEDVPGATVDEVLAAARARHGDAFARVLESSRVWCNGTPAEGGQAVGPDDEVAVLPPVSGGAEPSSARGRQVSRDRPAAGPGDRARAHPRRHRRVRRAGPPPAPEAASPAPADAGAPDERGEAADRLTRLRSVPLPPTGQVRVRGRDRPVSGTGARRTVVGRRYAVVYDTSGHKVTLGVLWFVAVVGSLALGWAPLALLFGIAAGWAALEAAMRSREAGRAAEPWVAALGGGAIGAAGAAGSEYVGGAILLVVVAAAVAAALTLPRRDEVLAAAGTSVLCAVPFGLASACVVLTRDLEIGAAVVLVLFASAYEAGDFLIGSGASNSVEGPLVGILTIAVTGAIVAVLQVPPFDGAPAFTFAALAAVACPLGQLACSAILPAADARAPSARRVDSLLLLAPAWAFTCGLLVASQG</sequence>
<dbReference type="RefSeq" id="WP_272736289.1">
    <property type="nucleotide sequence ID" value="NZ_CP116942.1"/>
</dbReference>
<feature type="compositionally biased region" description="Basic and acidic residues" evidence="1">
    <location>
        <begin position="134"/>
        <end position="145"/>
    </location>
</feature>
<feature type="transmembrane region" description="Helical" evidence="2">
    <location>
        <begin position="288"/>
        <end position="311"/>
    </location>
</feature>
<feature type="transmembrane region" description="Helical" evidence="2">
    <location>
        <begin position="348"/>
        <end position="368"/>
    </location>
</feature>
<name>A0AAE9YDG1_9ACTN</name>
<feature type="transmembrane region" description="Helical" evidence="2">
    <location>
        <begin position="196"/>
        <end position="226"/>
    </location>
</feature>
<dbReference type="Pfam" id="PF02597">
    <property type="entry name" value="ThiS"/>
    <property type="match status" value="1"/>
</dbReference>
<reference evidence="3" key="1">
    <citation type="submission" date="2023-01" db="EMBL/GenBank/DDBJ databases">
        <title>The diversity of Class Acidimicrobiia in South China Sea sediment environments and the proposal of Iamia marina sp. nov., a novel species of the genus Iamia.</title>
        <authorList>
            <person name="He Y."/>
            <person name="Tian X."/>
        </authorList>
    </citation>
    <scope>NUCLEOTIDE SEQUENCE</scope>
    <source>
        <strain evidence="3">DSM 19957</strain>
    </source>
</reference>
<feature type="transmembrane region" description="Helical" evidence="2">
    <location>
        <begin position="317"/>
        <end position="336"/>
    </location>
</feature>
<evidence type="ECO:0000313" key="3">
    <source>
        <dbReference type="EMBL" id="WCO66767.1"/>
    </source>
</evidence>
<feature type="compositionally biased region" description="Low complexity" evidence="1">
    <location>
        <begin position="122"/>
        <end position="132"/>
    </location>
</feature>
<dbReference type="Gene3D" id="3.10.20.30">
    <property type="match status" value="1"/>
</dbReference>
<proteinExistence type="predicted"/>
<dbReference type="SUPFAM" id="SSF54285">
    <property type="entry name" value="MoaD/ThiS"/>
    <property type="match status" value="1"/>
</dbReference>
<keyword evidence="2" id="KW-1133">Transmembrane helix</keyword>
<protein>
    <submittedName>
        <fullName evidence="3">MoaD/ThiS family protein</fullName>
    </submittedName>
</protein>
<dbReference type="Proteomes" id="UP001216390">
    <property type="component" value="Chromosome"/>
</dbReference>
<keyword evidence="2" id="KW-0812">Transmembrane</keyword>
<dbReference type="AlphaFoldDB" id="A0AAE9YDG1"/>